<dbReference type="InterPro" id="IPR005025">
    <property type="entry name" value="FMN_Rdtase-like_dom"/>
</dbReference>
<organism evidence="6 7">
    <name type="scientific">Ralstonia solanacearum (strain Po82)</name>
    <dbReference type="NCBI Taxonomy" id="1031711"/>
    <lineage>
        <taxon>Bacteria</taxon>
        <taxon>Pseudomonadati</taxon>
        <taxon>Pseudomonadota</taxon>
        <taxon>Betaproteobacteria</taxon>
        <taxon>Burkholderiales</taxon>
        <taxon>Burkholderiaceae</taxon>
        <taxon>Ralstonia</taxon>
        <taxon>Ralstonia solanacearum species complex</taxon>
    </lineage>
</organism>
<evidence type="ECO:0000313" key="7">
    <source>
        <dbReference type="Proteomes" id="UP000007953"/>
    </source>
</evidence>
<dbReference type="InterPro" id="IPR020048">
    <property type="entry name" value="NADPH-dep_FMN_reduc_SsuE"/>
</dbReference>
<name>F6G2V1_RALS8</name>
<dbReference type="GO" id="GO:0046306">
    <property type="term" value="P:alkanesulfonate catabolic process"/>
    <property type="evidence" value="ECO:0007669"/>
    <property type="project" value="InterPro"/>
</dbReference>
<keyword evidence="3" id="KW-0288">FMN</keyword>
<accession>F6G2V1</accession>
<evidence type="ECO:0000259" key="5">
    <source>
        <dbReference type="Pfam" id="PF03358"/>
    </source>
</evidence>
<evidence type="ECO:0000256" key="3">
    <source>
        <dbReference type="ARBA" id="ARBA00022643"/>
    </source>
</evidence>
<evidence type="ECO:0000256" key="2">
    <source>
        <dbReference type="ARBA" id="ARBA00022630"/>
    </source>
</evidence>
<dbReference type="EMBL" id="CP002819">
    <property type="protein sequence ID" value="AEG69317.1"/>
    <property type="molecule type" value="Genomic_DNA"/>
</dbReference>
<dbReference type="Proteomes" id="UP000007953">
    <property type="component" value="Chromosome"/>
</dbReference>
<feature type="domain" description="NADPH-dependent FMN reductase-like" evidence="5">
    <location>
        <begin position="26"/>
        <end position="167"/>
    </location>
</feature>
<keyword evidence="4" id="KW-0560">Oxidoreductase</keyword>
<proteinExistence type="inferred from homology"/>
<dbReference type="Gene3D" id="3.40.50.360">
    <property type="match status" value="1"/>
</dbReference>
<protein>
    <submittedName>
        <fullName evidence="6">FMN reductase</fullName>
    </submittedName>
</protein>
<evidence type="ECO:0000256" key="4">
    <source>
        <dbReference type="ARBA" id="ARBA00023002"/>
    </source>
</evidence>
<comment type="similarity">
    <text evidence="1">Belongs to the SsuE family.</text>
</comment>
<dbReference type="PANTHER" id="PTHR43408">
    <property type="entry name" value="FMN REDUCTASE (NADPH)"/>
    <property type="match status" value="1"/>
</dbReference>
<dbReference type="HOGENOM" id="CLU_055322_3_0_4"/>
<dbReference type="SUPFAM" id="SSF52218">
    <property type="entry name" value="Flavoproteins"/>
    <property type="match status" value="1"/>
</dbReference>
<reference evidence="6 7" key="1">
    <citation type="journal article" date="2011" name="J. Bacteriol.">
        <title>Complete genome sequence of the plant pathogen Ralstonia solanacearum strain Po82.</title>
        <authorList>
            <person name="Xu J."/>
            <person name="Zheng H.J."/>
            <person name="Liu L."/>
            <person name="Pan Z.C."/>
            <person name="Prior P."/>
            <person name="Tang B."/>
            <person name="Xu J.S."/>
            <person name="Zhang H."/>
            <person name="Tian Q."/>
            <person name="Zhang L.Q."/>
            <person name="Feng J."/>
        </authorList>
    </citation>
    <scope>NUCLEOTIDE SEQUENCE [LARGE SCALE GENOMIC DNA]</scope>
    <source>
        <strain evidence="6 7">Po82</strain>
    </source>
</reference>
<keyword evidence="2" id="KW-0285">Flavoprotein</keyword>
<evidence type="ECO:0000256" key="1">
    <source>
        <dbReference type="ARBA" id="ARBA00005990"/>
    </source>
</evidence>
<dbReference type="PATRIC" id="fig|1031711.3.peg.1965"/>
<dbReference type="eggNOG" id="COG0431">
    <property type="taxonomic scope" value="Bacteria"/>
</dbReference>
<evidence type="ECO:0000313" key="6">
    <source>
        <dbReference type="EMBL" id="AEG69317.1"/>
    </source>
</evidence>
<dbReference type="InterPro" id="IPR029039">
    <property type="entry name" value="Flavoprotein-like_sf"/>
</dbReference>
<dbReference type="KEGG" id="rsn:RSPO_c02019"/>
<dbReference type="Pfam" id="PF03358">
    <property type="entry name" value="FMN_red"/>
    <property type="match status" value="1"/>
</dbReference>
<dbReference type="InterPro" id="IPR051814">
    <property type="entry name" value="NAD(P)H-dep_FMN_reductase"/>
</dbReference>
<dbReference type="GO" id="GO:0008752">
    <property type="term" value="F:FMN reductase [NAD(P)H] activity"/>
    <property type="evidence" value="ECO:0007669"/>
    <property type="project" value="InterPro"/>
</dbReference>
<dbReference type="NCBIfam" id="TIGR03567">
    <property type="entry name" value="FMN_reduc_SsuE"/>
    <property type="match status" value="1"/>
</dbReference>
<gene>
    <name evidence="6" type="ordered locus">RSPO_c02019</name>
</gene>
<sequence>MAASSTSSINPAASKPQPRHQAVRIMHILTISGSPSAQSRSARLLGHVRAQLERAGESADHLDLRALPADALLGAQTAHPAIAEALARVEAAGVVILATPVYKAAYSGLLKTFLDLLPQSGLRDKVVLPIATGGSLAHTLAIDYALRPVLSSLAARAILPGIFAVDTQIVASDAGLMVDPALQQRLDDGIERVHQALALARHPAVEQVIVASRSAVRAAFQVHVNAHANANAQAADAQRMRCPT</sequence>
<dbReference type="PANTHER" id="PTHR43408:SF1">
    <property type="entry name" value="FMN REDUCTASE (NADPH)"/>
    <property type="match status" value="1"/>
</dbReference>
<dbReference type="AlphaFoldDB" id="F6G2V1"/>